<proteinExistence type="predicted"/>
<reference evidence="1" key="1">
    <citation type="submission" date="2018-06" db="EMBL/GenBank/DDBJ databases">
        <authorList>
            <person name="Zhirakovskaya E."/>
        </authorList>
    </citation>
    <scope>NUCLEOTIDE SEQUENCE</scope>
</reference>
<evidence type="ECO:0000313" key="1">
    <source>
        <dbReference type="EMBL" id="VAX35306.1"/>
    </source>
</evidence>
<dbReference type="PANTHER" id="PTHR43649:SF12">
    <property type="entry name" value="DIACETYLCHITOBIOSE BINDING PROTEIN DASA"/>
    <property type="match status" value="1"/>
</dbReference>
<gene>
    <name evidence="1" type="ORF">MNBD_UNCLBAC01-1767</name>
</gene>
<sequence length="430" mass="48477">MKKLLGFILCVLVFLGCAKKEQDANTITLWHWMTDRNVAFEELARRYEEQTGIKVKVDLYAPSNAFTQRITASAQANVLPDIYGILDKKEKFAAYIESNFVADLTAEFQKDDGAWEKSLFTRAVNVNRFEEGNIYNIKPGIYGVPLDVMNIQMLYNKKLLAKAGIKEVPKTFEEFIEAGKALKRVGIAGFVSGWGEMWMTDAFASNYAFNIMGEEKVMATYRGEVPYTDPDWVKVFGIFETLSKEGILAEGVVTKPNKYAEQDFALERAAFSFNGSWCVNVYNDMNKDLEYGAMLPPAINPKRPMLVWGGAGSSFVVNNNSARKDKAIAFLKWLTAKDQQAYLAKETKNLPANREALSSIPAILSDFASAMEQTTHPTIWSHNENALVAEKFGKGIQSIIIGEKTPKQVAREIQKVKEREMEKERKRKSK</sequence>
<organism evidence="1">
    <name type="scientific">hydrothermal vent metagenome</name>
    <dbReference type="NCBI Taxonomy" id="652676"/>
    <lineage>
        <taxon>unclassified sequences</taxon>
        <taxon>metagenomes</taxon>
        <taxon>ecological metagenomes</taxon>
    </lineage>
</organism>
<dbReference type="InterPro" id="IPR050490">
    <property type="entry name" value="Bact_solute-bd_prot1"/>
</dbReference>
<name>A0A3B1CXC4_9ZZZZ</name>
<protein>
    <recommendedName>
        <fullName evidence="2">ABC transporter, substrate-binding protein (Cluster 1, maltose/g3p/polyamine/iron)</fullName>
    </recommendedName>
</protein>
<dbReference type="Gene3D" id="3.40.190.10">
    <property type="entry name" value="Periplasmic binding protein-like II"/>
    <property type="match status" value="2"/>
</dbReference>
<dbReference type="AlphaFoldDB" id="A0A3B1CXC4"/>
<dbReference type="SUPFAM" id="SSF53850">
    <property type="entry name" value="Periplasmic binding protein-like II"/>
    <property type="match status" value="1"/>
</dbReference>
<dbReference type="PROSITE" id="PS51257">
    <property type="entry name" value="PROKAR_LIPOPROTEIN"/>
    <property type="match status" value="1"/>
</dbReference>
<evidence type="ECO:0008006" key="2">
    <source>
        <dbReference type="Google" id="ProtNLM"/>
    </source>
</evidence>
<dbReference type="Pfam" id="PF13416">
    <property type="entry name" value="SBP_bac_8"/>
    <property type="match status" value="1"/>
</dbReference>
<accession>A0A3B1CXC4</accession>
<dbReference type="EMBL" id="UOGJ01000043">
    <property type="protein sequence ID" value="VAX35306.1"/>
    <property type="molecule type" value="Genomic_DNA"/>
</dbReference>
<dbReference type="PANTHER" id="PTHR43649">
    <property type="entry name" value="ARABINOSE-BINDING PROTEIN-RELATED"/>
    <property type="match status" value="1"/>
</dbReference>
<dbReference type="InterPro" id="IPR006059">
    <property type="entry name" value="SBP"/>
</dbReference>